<evidence type="ECO:0000256" key="4">
    <source>
        <dbReference type="ARBA" id="ARBA00022963"/>
    </source>
</evidence>
<dbReference type="InterPro" id="IPR002641">
    <property type="entry name" value="PNPLA_dom"/>
</dbReference>
<dbReference type="InterPro" id="IPR021771">
    <property type="entry name" value="Triacylglycerol_lipase_N"/>
</dbReference>
<evidence type="ECO:0000256" key="8">
    <source>
        <dbReference type="SAM" id="MobiDB-lite"/>
    </source>
</evidence>
<feature type="domain" description="PNPLA" evidence="9">
    <location>
        <begin position="184"/>
        <end position="375"/>
    </location>
</feature>
<evidence type="ECO:0000313" key="11">
    <source>
        <dbReference type="Proteomes" id="UP000509510"/>
    </source>
</evidence>
<dbReference type="Gene3D" id="3.40.1090.10">
    <property type="entry name" value="Cytosolic phospholipase A2 catalytic domain"/>
    <property type="match status" value="1"/>
</dbReference>
<dbReference type="PANTHER" id="PTHR14226:SF44">
    <property type="entry name" value="TRIACYLGLYCEROL LIPASE 3"/>
    <property type="match status" value="1"/>
</dbReference>
<dbReference type="GeneID" id="55991083"/>
<dbReference type="Pfam" id="PF01734">
    <property type="entry name" value="Patatin"/>
    <property type="match status" value="1"/>
</dbReference>
<dbReference type="OrthoDB" id="10049244at2759"/>
<dbReference type="PROSITE" id="PS51635">
    <property type="entry name" value="PNPLA"/>
    <property type="match status" value="1"/>
</dbReference>
<feature type="compositionally biased region" description="Polar residues" evidence="8">
    <location>
        <begin position="540"/>
        <end position="553"/>
    </location>
</feature>
<keyword evidence="3" id="KW-0378">Hydrolase</keyword>
<evidence type="ECO:0000259" key="9">
    <source>
        <dbReference type="PROSITE" id="PS51635"/>
    </source>
</evidence>
<evidence type="ECO:0000256" key="3">
    <source>
        <dbReference type="ARBA" id="ARBA00022801"/>
    </source>
</evidence>
<dbReference type="KEGG" id="trg:TRUGW13939_03580"/>
<gene>
    <name evidence="10" type="ORF">TRUGW13939_03580</name>
</gene>
<dbReference type="InterPro" id="IPR016035">
    <property type="entry name" value="Acyl_Trfase/lysoPLipase"/>
</dbReference>
<protein>
    <recommendedName>
        <fullName evidence="9">PNPLA domain-containing protein</fullName>
    </recommendedName>
</protein>
<comment type="function">
    <text evidence="1">Probable lipid hydrolase.</text>
</comment>
<organism evidence="10 11">
    <name type="scientific">Talaromyces rugulosus</name>
    <name type="common">Penicillium rugulosum</name>
    <dbReference type="NCBI Taxonomy" id="121627"/>
    <lineage>
        <taxon>Eukaryota</taxon>
        <taxon>Fungi</taxon>
        <taxon>Dikarya</taxon>
        <taxon>Ascomycota</taxon>
        <taxon>Pezizomycotina</taxon>
        <taxon>Eurotiomycetes</taxon>
        <taxon>Eurotiomycetidae</taxon>
        <taxon>Eurotiales</taxon>
        <taxon>Trichocomaceae</taxon>
        <taxon>Talaromyces</taxon>
        <taxon>Talaromyces sect. Islandici</taxon>
    </lineage>
</organism>
<sequence>MGLWTGLWGLLSGILSIFYDVALFWEEKCVSWWRSRSPRDQLSYYLANAETFEDWEEAAFRLDELLSADLWRQTPTSQQYDYRLILQRLESIISARENEDALTLVNILRSGLVRNLGNITSLKLFNRAYAGTKLLIDDYITQVALSIQHVTALQTIPMHASGFTSQAKLELLHDTRQAFGRTSLVLQGGSAFGLCHLGIIKALHLRGLLPRIITGTATGALVAALVGVHTEDELLDFLNSDKIDLTAFGRQKGGASNGKSDNWFQTAVRRLRRYFKEGSLLDINVLEECVRANVGDMTFEEAYVKSKRILNITVAASGKGTFPNLLNYLTAPNVLVWSAALASNTSSRALYSPVTLYCKDETGAIVPWPHTQDVTFRSWHQVNLSGRESPLARLAELFNVNHFIVSQTRPFAVPFLYSESNPAQRLSGQRSLTRPLMRLVMLEIRHRLKQLDYLGFLPGSLRQVLIDENIPGPSLILIPDLNASDLLKLFQNPTKTGLDYWILRGERGVWPAVSALKVRCAIEIELDRCYQTVRRRRSSDISQHNSGTITSRHGANEGVPRKRRPSGHELE</sequence>
<comment type="caution">
    <text evidence="7">Lacks conserved residue(s) required for the propagation of feature annotation.</text>
</comment>
<keyword evidence="6" id="KW-0443">Lipid metabolism</keyword>
<evidence type="ECO:0000256" key="2">
    <source>
        <dbReference type="ARBA" id="ARBA00022692"/>
    </source>
</evidence>
<evidence type="ECO:0000256" key="5">
    <source>
        <dbReference type="ARBA" id="ARBA00022989"/>
    </source>
</evidence>
<accession>A0A7H8QSM8</accession>
<proteinExistence type="predicted"/>
<dbReference type="AlphaFoldDB" id="A0A7H8QSM8"/>
<evidence type="ECO:0000256" key="1">
    <source>
        <dbReference type="ARBA" id="ARBA00002682"/>
    </source>
</evidence>
<dbReference type="InterPro" id="IPR050301">
    <property type="entry name" value="NTE"/>
</dbReference>
<dbReference type="SUPFAM" id="SSF52151">
    <property type="entry name" value="FabD/lysophospholipase-like"/>
    <property type="match status" value="1"/>
</dbReference>
<evidence type="ECO:0000256" key="7">
    <source>
        <dbReference type="PROSITE-ProRule" id="PRU01161"/>
    </source>
</evidence>
<dbReference type="CDD" id="cd07229">
    <property type="entry name" value="Pat_TGL3_like"/>
    <property type="match status" value="1"/>
</dbReference>
<evidence type="ECO:0000313" key="10">
    <source>
        <dbReference type="EMBL" id="QKX56475.1"/>
    </source>
</evidence>
<feature type="region of interest" description="Disordered" evidence="8">
    <location>
        <begin position="540"/>
        <end position="571"/>
    </location>
</feature>
<keyword evidence="11" id="KW-1185">Reference proteome</keyword>
<keyword evidence="5" id="KW-0472">Membrane</keyword>
<dbReference type="EMBL" id="CP055899">
    <property type="protein sequence ID" value="QKX56475.1"/>
    <property type="molecule type" value="Genomic_DNA"/>
</dbReference>
<reference evidence="11" key="1">
    <citation type="submission" date="2020-06" db="EMBL/GenBank/DDBJ databases">
        <title>A chromosome-scale genome assembly of Talaromyces rugulosus W13939.</title>
        <authorList>
            <person name="Wang B."/>
            <person name="Guo L."/>
            <person name="Ye K."/>
            <person name="Wang L."/>
        </authorList>
    </citation>
    <scope>NUCLEOTIDE SEQUENCE [LARGE SCALE GENOMIC DNA]</scope>
    <source>
        <strain evidence="11">W13939</strain>
    </source>
</reference>
<dbReference type="PANTHER" id="PTHR14226">
    <property type="entry name" value="NEUROPATHY TARGET ESTERASE/SWISS CHEESE D.MELANOGASTER"/>
    <property type="match status" value="1"/>
</dbReference>
<dbReference type="GO" id="GO:0004806">
    <property type="term" value="F:triacylglycerol lipase activity"/>
    <property type="evidence" value="ECO:0007669"/>
    <property type="project" value="InterPro"/>
</dbReference>
<name>A0A7H8QSM8_TALRU</name>
<dbReference type="RefSeq" id="XP_035342653.1">
    <property type="nucleotide sequence ID" value="XM_035486760.1"/>
</dbReference>
<keyword evidence="4" id="KW-0442">Lipid degradation</keyword>
<dbReference type="Pfam" id="PF11815">
    <property type="entry name" value="DUF3336"/>
    <property type="match status" value="1"/>
</dbReference>
<dbReference type="GO" id="GO:0006641">
    <property type="term" value="P:triglyceride metabolic process"/>
    <property type="evidence" value="ECO:0007669"/>
    <property type="project" value="UniProtKB-ARBA"/>
</dbReference>
<keyword evidence="5" id="KW-1133">Transmembrane helix</keyword>
<dbReference type="Proteomes" id="UP000509510">
    <property type="component" value="Chromosome II"/>
</dbReference>
<evidence type="ECO:0000256" key="6">
    <source>
        <dbReference type="ARBA" id="ARBA00023098"/>
    </source>
</evidence>
<dbReference type="GO" id="GO:0016042">
    <property type="term" value="P:lipid catabolic process"/>
    <property type="evidence" value="ECO:0007669"/>
    <property type="project" value="UniProtKB-KW"/>
</dbReference>
<keyword evidence="2" id="KW-0812">Transmembrane</keyword>